<reference evidence="9 10" key="1">
    <citation type="submission" date="2019-02" db="EMBL/GenBank/DDBJ databases">
        <title>Genome sequences of Aliivibrio finisterrensis strains from farmed Atlantic salmon.</title>
        <authorList>
            <person name="Bowman J.P."/>
        </authorList>
    </citation>
    <scope>NUCLEOTIDE SEQUENCE [LARGE SCALE GENOMIC DNA]</scope>
    <source>
        <strain evidence="9 10">A46</strain>
    </source>
</reference>
<dbReference type="Pfam" id="PF02706">
    <property type="entry name" value="Wzz"/>
    <property type="match status" value="1"/>
</dbReference>
<accession>A0A4Q5KQA5</accession>
<dbReference type="InterPro" id="IPR003856">
    <property type="entry name" value="LPS_length_determ_N"/>
</dbReference>
<dbReference type="InterPro" id="IPR050445">
    <property type="entry name" value="Bact_polysacc_biosynth/exp"/>
</dbReference>
<dbReference type="Pfam" id="PF13807">
    <property type="entry name" value="GNVR"/>
    <property type="match status" value="1"/>
</dbReference>
<evidence type="ECO:0000256" key="5">
    <source>
        <dbReference type="ARBA" id="ARBA00023136"/>
    </source>
</evidence>
<dbReference type="EMBL" id="SEZK01000043">
    <property type="protein sequence ID" value="RYU48847.1"/>
    <property type="molecule type" value="Genomic_DNA"/>
</dbReference>
<comment type="caution">
    <text evidence="9">The sequence shown here is derived from an EMBL/GenBank/DDBJ whole genome shotgun (WGS) entry which is preliminary data.</text>
</comment>
<keyword evidence="2" id="KW-1003">Cell membrane</keyword>
<dbReference type="GO" id="GO:0004713">
    <property type="term" value="F:protein tyrosine kinase activity"/>
    <property type="evidence" value="ECO:0007669"/>
    <property type="project" value="TreeGrafter"/>
</dbReference>
<feature type="transmembrane region" description="Helical" evidence="6">
    <location>
        <begin position="37"/>
        <end position="55"/>
    </location>
</feature>
<evidence type="ECO:0000256" key="3">
    <source>
        <dbReference type="ARBA" id="ARBA00022692"/>
    </source>
</evidence>
<name>A0A4Q5KQA5_9GAMM</name>
<dbReference type="GO" id="GO:0005886">
    <property type="term" value="C:plasma membrane"/>
    <property type="evidence" value="ECO:0007669"/>
    <property type="project" value="UniProtKB-SubCell"/>
</dbReference>
<evidence type="ECO:0000313" key="10">
    <source>
        <dbReference type="Proteomes" id="UP000294063"/>
    </source>
</evidence>
<feature type="domain" description="Polysaccharide chain length determinant N-terminal" evidence="7">
    <location>
        <begin position="21"/>
        <end position="74"/>
    </location>
</feature>
<evidence type="ECO:0000256" key="6">
    <source>
        <dbReference type="SAM" id="Phobius"/>
    </source>
</evidence>
<evidence type="ECO:0000313" key="9">
    <source>
        <dbReference type="EMBL" id="RYU48847.1"/>
    </source>
</evidence>
<feature type="domain" description="Tyrosine-protein kinase G-rich" evidence="8">
    <location>
        <begin position="205"/>
        <end position="244"/>
    </location>
</feature>
<organism evidence="9 10">
    <name type="scientific">Aliivibrio finisterrensis</name>
    <dbReference type="NCBI Taxonomy" id="511998"/>
    <lineage>
        <taxon>Bacteria</taxon>
        <taxon>Pseudomonadati</taxon>
        <taxon>Pseudomonadota</taxon>
        <taxon>Gammaproteobacteria</taxon>
        <taxon>Vibrionales</taxon>
        <taxon>Vibrionaceae</taxon>
        <taxon>Aliivibrio</taxon>
    </lineage>
</organism>
<dbReference type="Proteomes" id="UP000294063">
    <property type="component" value="Unassembled WGS sequence"/>
</dbReference>
<dbReference type="InterPro" id="IPR032807">
    <property type="entry name" value="GNVR"/>
</dbReference>
<evidence type="ECO:0000256" key="4">
    <source>
        <dbReference type="ARBA" id="ARBA00022989"/>
    </source>
</evidence>
<evidence type="ECO:0000256" key="1">
    <source>
        <dbReference type="ARBA" id="ARBA00004651"/>
    </source>
</evidence>
<proteinExistence type="predicted"/>
<evidence type="ECO:0000259" key="7">
    <source>
        <dbReference type="Pfam" id="PF02706"/>
    </source>
</evidence>
<comment type="subcellular location">
    <subcellularLocation>
        <location evidence="1">Cell membrane</location>
        <topology evidence="1">Multi-pass membrane protein</topology>
    </subcellularLocation>
</comment>
<gene>
    <name evidence="9" type="ORF">ERW57_16970</name>
</gene>
<dbReference type="PANTHER" id="PTHR32309">
    <property type="entry name" value="TYROSINE-PROTEIN KINASE"/>
    <property type="match status" value="1"/>
</dbReference>
<keyword evidence="4 6" id="KW-1133">Transmembrane helix</keyword>
<dbReference type="AlphaFoldDB" id="A0A4Q5KQA5"/>
<sequence>MNNQSPQQYQQYPQPPSFQNDEIDLKELFMELWAGKLWIIGLTVLFAAGATVFALSQPNVYETKAVLAVDADPYSVGLNIGPEENDALSAITGKEVKQRIEKITDATFSQLNALSFSKEKRGVNITVSQQGQDPSLIFANVQVFTQNINKTLVELELEKAELALLPLQELIKTTDSVAVKGVLSENAAQQLFKIALLKSPSTELIHVIQEPVKATSHIKPKRALIVVLGTLLGGMLGVAIVLVRFAFRKEE</sequence>
<keyword evidence="3 6" id="KW-0812">Transmembrane</keyword>
<feature type="transmembrane region" description="Helical" evidence="6">
    <location>
        <begin position="223"/>
        <end position="247"/>
    </location>
</feature>
<keyword evidence="5 6" id="KW-0472">Membrane</keyword>
<evidence type="ECO:0000256" key="2">
    <source>
        <dbReference type="ARBA" id="ARBA00022475"/>
    </source>
</evidence>
<dbReference type="PANTHER" id="PTHR32309:SF13">
    <property type="entry name" value="FERRIC ENTEROBACTIN TRANSPORT PROTEIN FEPE"/>
    <property type="match status" value="1"/>
</dbReference>
<protein>
    <submittedName>
        <fullName evidence="9">Lipopolysaccharide biosynthesis protein</fullName>
    </submittedName>
</protein>
<evidence type="ECO:0000259" key="8">
    <source>
        <dbReference type="Pfam" id="PF13807"/>
    </source>
</evidence>